<dbReference type="AlphaFoldDB" id="A0A194YM37"/>
<evidence type="ECO:0000313" key="2">
    <source>
        <dbReference type="Proteomes" id="UP000000768"/>
    </source>
</evidence>
<accession>A0A194YM37</accession>
<dbReference type="ExpressionAtlas" id="A0A194YM37">
    <property type="expression patterns" value="baseline and differential"/>
</dbReference>
<dbReference type="InParanoid" id="A0A194YM37"/>
<dbReference type="InterPro" id="IPR050796">
    <property type="entry name" value="SCF_F-box_component"/>
</dbReference>
<dbReference type="PANTHER" id="PTHR31672">
    <property type="entry name" value="BNACNNG10540D PROTEIN"/>
    <property type="match status" value="1"/>
</dbReference>
<proteinExistence type="predicted"/>
<reference evidence="2" key="2">
    <citation type="journal article" date="2018" name="Plant J.">
        <title>The Sorghum bicolor reference genome: improved assembly, gene annotations, a transcriptome atlas, and signatures of genome organization.</title>
        <authorList>
            <person name="McCormick R.F."/>
            <person name="Truong S.K."/>
            <person name="Sreedasyam A."/>
            <person name="Jenkins J."/>
            <person name="Shu S."/>
            <person name="Sims D."/>
            <person name="Kennedy M."/>
            <person name="Amirebrahimi M."/>
            <person name="Weers B.D."/>
            <person name="McKinley B."/>
            <person name="Mattison A."/>
            <person name="Morishige D.T."/>
            <person name="Grimwood J."/>
            <person name="Schmutz J."/>
            <person name="Mullet J.E."/>
        </authorList>
    </citation>
    <scope>NUCLEOTIDE SEQUENCE [LARGE SCALE GENOMIC DNA]</scope>
    <source>
        <strain evidence="2">cv. BTx623</strain>
    </source>
</reference>
<dbReference type="Proteomes" id="UP000000768">
    <property type="component" value="Chromosome 4"/>
</dbReference>
<dbReference type="EMBL" id="CM000763">
    <property type="protein sequence ID" value="KXG29288.1"/>
    <property type="molecule type" value="Genomic_DNA"/>
</dbReference>
<gene>
    <name evidence="1" type="ORF">SORBI_3004G010500</name>
</gene>
<keyword evidence="2" id="KW-1185">Reference proteome</keyword>
<name>A0A194YM37_SORBI</name>
<evidence type="ECO:0000313" key="1">
    <source>
        <dbReference type="EMBL" id="KXG29288.1"/>
    </source>
</evidence>
<dbReference type="Gramene" id="KXG29288">
    <property type="protein sequence ID" value="KXG29288"/>
    <property type="gene ID" value="SORBI_3004G010500"/>
</dbReference>
<reference evidence="1 2" key="1">
    <citation type="journal article" date="2009" name="Nature">
        <title>The Sorghum bicolor genome and the diversification of grasses.</title>
        <authorList>
            <person name="Paterson A.H."/>
            <person name="Bowers J.E."/>
            <person name="Bruggmann R."/>
            <person name="Dubchak I."/>
            <person name="Grimwood J."/>
            <person name="Gundlach H."/>
            <person name="Haberer G."/>
            <person name="Hellsten U."/>
            <person name="Mitros T."/>
            <person name="Poliakov A."/>
            <person name="Schmutz J."/>
            <person name="Spannagl M."/>
            <person name="Tang H."/>
            <person name="Wang X."/>
            <person name="Wicker T."/>
            <person name="Bharti A.K."/>
            <person name="Chapman J."/>
            <person name="Feltus F.A."/>
            <person name="Gowik U."/>
            <person name="Grigoriev I.V."/>
            <person name="Lyons E."/>
            <person name="Maher C.A."/>
            <person name="Martis M."/>
            <person name="Narechania A."/>
            <person name="Otillar R.P."/>
            <person name="Penning B.W."/>
            <person name="Salamov A.A."/>
            <person name="Wang Y."/>
            <person name="Zhang L."/>
            <person name="Carpita N.C."/>
            <person name="Freeling M."/>
            <person name="Gingle A.R."/>
            <person name="Hash C.T."/>
            <person name="Keller B."/>
            <person name="Klein P."/>
            <person name="Kresovich S."/>
            <person name="McCann M.C."/>
            <person name="Ming R."/>
            <person name="Peterson D.G."/>
            <person name="Mehboob-ur-Rahman"/>
            <person name="Ware D."/>
            <person name="Westhoff P."/>
            <person name="Mayer K.F."/>
            <person name="Messing J."/>
            <person name="Rokhsar D.S."/>
        </authorList>
    </citation>
    <scope>NUCLEOTIDE SEQUENCE [LARGE SCALE GENOMIC DNA]</scope>
    <source>
        <strain evidence="2">cv. BTx623</strain>
    </source>
</reference>
<sequence length="374" mass="42543">MVRILIYHKPDSAVPEPEVVTYDEVPQVIEGFNVTTREVSPLLQLTCLNYPFLHPSGIQIHGSCDGMILLSLEEELCVWNPWTGWWGHLAPIHLQNVIIAFYAQSQSPQESAKQYVILCRASDQDRHVSYWIISLGKYGCNAAREIGRPMIIGSPLQLDKILQRLPSAYSGPPTIINGLLVWLLPPQFQVNYLVTFNIMVEVFGVIDIPDTNGLLPYQLLVVENRIAIAFLSQAMDSIDVWVLKDGWVPVHTVDLPITEIQAMRGIKRFGEPIIYVVLETLDMLIWTPEFFMVVDPSGSVLEYHQHHQDWILLPPHILKVRFEEQFFDPEDAVPFFWFPEVPASGFTQSSTAERSNQLTVHQGGKLSSYLSRRV</sequence>
<evidence type="ECO:0008006" key="3">
    <source>
        <dbReference type="Google" id="ProtNLM"/>
    </source>
</evidence>
<protein>
    <recommendedName>
        <fullName evidence="3">F-box associated domain-containing protein</fullName>
    </recommendedName>
</protein>
<organism evidence="1 2">
    <name type="scientific">Sorghum bicolor</name>
    <name type="common">Sorghum</name>
    <name type="synonym">Sorghum vulgare</name>
    <dbReference type="NCBI Taxonomy" id="4558"/>
    <lineage>
        <taxon>Eukaryota</taxon>
        <taxon>Viridiplantae</taxon>
        <taxon>Streptophyta</taxon>
        <taxon>Embryophyta</taxon>
        <taxon>Tracheophyta</taxon>
        <taxon>Spermatophyta</taxon>
        <taxon>Magnoliopsida</taxon>
        <taxon>Liliopsida</taxon>
        <taxon>Poales</taxon>
        <taxon>Poaceae</taxon>
        <taxon>PACMAD clade</taxon>
        <taxon>Panicoideae</taxon>
        <taxon>Andropogonodae</taxon>
        <taxon>Andropogoneae</taxon>
        <taxon>Sorghinae</taxon>
        <taxon>Sorghum</taxon>
    </lineage>
</organism>